<dbReference type="AlphaFoldDB" id="A0A6L7EM85"/>
<accession>A0A6L7EM85</accession>
<dbReference type="Gene3D" id="3.90.400.10">
    <property type="entry name" value="Oligo-1,6-glucosidase, Domain 2"/>
    <property type="match status" value="1"/>
</dbReference>
<protein>
    <submittedName>
        <fullName evidence="2">Alpha-amylase</fullName>
    </submittedName>
</protein>
<dbReference type="InterPro" id="IPR055218">
    <property type="entry name" value="Amylosucrase_C"/>
</dbReference>
<feature type="domain" description="Glycosyl hydrolase family 13 catalytic" evidence="1">
    <location>
        <begin position="97"/>
        <end position="530"/>
    </location>
</feature>
<dbReference type="RefSeq" id="WP_160874829.1">
    <property type="nucleotide sequence ID" value="NZ_WUEK01000001.1"/>
</dbReference>
<dbReference type="InterPro" id="IPR006047">
    <property type="entry name" value="GH13_cat_dom"/>
</dbReference>
<dbReference type="InterPro" id="IPR013780">
    <property type="entry name" value="Glyco_hydro_b"/>
</dbReference>
<sequence length="644" mass="70443">MSAPLDLHAIAAARLGSATGPGRRQSLALRLDRYWPDLRDAVTALHPDPAVADALLRRLVETAATAYDARPADLHRLDEQRLLRPDWLQRPEMFGYACYTERFAGDLAGVVDRLDHLEELGVTYLHLMPLLQPREGDNDGGYAVADYRTVRADLGTTDDLRDLATELRGRGISLVIDLVLNHVAREHAWAEAARAGDAAYREWFHVFDDRALPDAYEQTLPEVFPDFAPGNFTFDPELDGWVWTTFNEWQWDLNWANPDVLVEFAETILLLANLGVEVFRLDAIAFLWKRLGTDCQNQPEVHAITQALHAVTRIAAPAVAFKAEAIVGPRDLVQYLGTGRHVGRVSDLAYHNSLMVQVWSMLAAGGKSLAREALGALPATPSTGTWITYARCHDDIGWAIDDTDAWRAGVTGAGHRAFLSDWYAGRFPGSWAEGLVFQANPATGDQRISGTAASLVGLHSAGDPLETDAALARLFLAHAVVCGWGGVPVIWSGDELGQPNDPDWAAEPGHEDDNRWAHRPRLDWDRAAARHDLRTVPGRVFSGLAHLARVRASLPQLHASARVQVLDGVDDGVLAVAREHAAGAFVGLYNVTGTRRPVDLHRVRAAGIRTAYDALGGHVLEVGGDGVLWLPPYAAWWVVDAPAG</sequence>
<evidence type="ECO:0000313" key="2">
    <source>
        <dbReference type="EMBL" id="MXG88447.1"/>
    </source>
</evidence>
<reference evidence="2 3" key="1">
    <citation type="submission" date="2019-12" db="EMBL/GenBank/DDBJ databases">
        <authorList>
            <person name="Kun Z."/>
        </authorList>
    </citation>
    <scope>NUCLEOTIDE SEQUENCE [LARGE SCALE GENOMIC DNA]</scope>
    <source>
        <strain evidence="2 3">YIM 123512</strain>
    </source>
</reference>
<comment type="caution">
    <text evidence="2">The sequence shown here is derived from an EMBL/GenBank/DDBJ whole genome shotgun (WGS) entry which is preliminary data.</text>
</comment>
<evidence type="ECO:0000259" key="1">
    <source>
        <dbReference type="SMART" id="SM00642"/>
    </source>
</evidence>
<dbReference type="Pfam" id="PF00128">
    <property type="entry name" value="Alpha-amylase"/>
    <property type="match status" value="1"/>
</dbReference>
<dbReference type="PANTHER" id="PTHR10357">
    <property type="entry name" value="ALPHA-AMYLASE FAMILY MEMBER"/>
    <property type="match status" value="1"/>
</dbReference>
<dbReference type="InterPro" id="IPR017853">
    <property type="entry name" value="GH"/>
</dbReference>
<keyword evidence="3" id="KW-1185">Reference proteome</keyword>
<dbReference type="EMBL" id="WUEK01000001">
    <property type="protein sequence ID" value="MXG88447.1"/>
    <property type="molecule type" value="Genomic_DNA"/>
</dbReference>
<dbReference type="SUPFAM" id="SSF51445">
    <property type="entry name" value="(Trans)glycosidases"/>
    <property type="match status" value="1"/>
</dbReference>
<dbReference type="GO" id="GO:0005975">
    <property type="term" value="P:carbohydrate metabolic process"/>
    <property type="evidence" value="ECO:0007669"/>
    <property type="project" value="InterPro"/>
</dbReference>
<gene>
    <name evidence="2" type="ORF">GRQ65_02665</name>
</gene>
<dbReference type="GO" id="GO:0047669">
    <property type="term" value="F:amylosucrase activity"/>
    <property type="evidence" value="ECO:0007669"/>
    <property type="project" value="InterPro"/>
</dbReference>
<dbReference type="CDD" id="cd11324">
    <property type="entry name" value="AmyAc_Amylosucrase"/>
    <property type="match status" value="1"/>
</dbReference>
<organism evidence="2 3">
    <name type="scientific">Nocardioides flavescens</name>
    <dbReference type="NCBI Taxonomy" id="2691959"/>
    <lineage>
        <taxon>Bacteria</taxon>
        <taxon>Bacillati</taxon>
        <taxon>Actinomycetota</taxon>
        <taxon>Actinomycetes</taxon>
        <taxon>Propionibacteriales</taxon>
        <taxon>Nocardioidaceae</taxon>
        <taxon>Nocardioides</taxon>
    </lineage>
</organism>
<proteinExistence type="predicted"/>
<dbReference type="InterPro" id="IPR044077">
    <property type="entry name" value="Amylosucrase"/>
</dbReference>
<evidence type="ECO:0000313" key="3">
    <source>
        <dbReference type="Proteomes" id="UP000473325"/>
    </source>
</evidence>
<dbReference type="InterPro" id="IPR045857">
    <property type="entry name" value="O16G_dom_2"/>
</dbReference>
<dbReference type="Gene3D" id="1.10.1740.10">
    <property type="match status" value="1"/>
</dbReference>
<dbReference type="PANTHER" id="PTHR10357:SF213">
    <property type="entry name" value="ALPHA AMYLASE CATALYTIC REGION"/>
    <property type="match status" value="1"/>
</dbReference>
<dbReference type="SMART" id="SM00642">
    <property type="entry name" value="Aamy"/>
    <property type="match status" value="1"/>
</dbReference>
<dbReference type="Pfam" id="PF22582">
    <property type="entry name" value="Amylosucrase_C-like"/>
    <property type="match status" value="1"/>
</dbReference>
<dbReference type="Gene3D" id="3.20.20.80">
    <property type="entry name" value="Glycosidases"/>
    <property type="match status" value="1"/>
</dbReference>
<dbReference type="Proteomes" id="UP000473325">
    <property type="component" value="Unassembled WGS sequence"/>
</dbReference>
<dbReference type="Gene3D" id="2.60.40.1180">
    <property type="entry name" value="Golgi alpha-mannosidase II"/>
    <property type="match status" value="1"/>
</dbReference>
<name>A0A6L7EM85_9ACTN</name>